<feature type="signal peptide" evidence="1">
    <location>
        <begin position="1"/>
        <end position="25"/>
    </location>
</feature>
<dbReference type="STRING" id="1173584.SAMN05444851_0494"/>
<dbReference type="PROSITE" id="PS51257">
    <property type="entry name" value="PROKAR_LIPOPROTEIN"/>
    <property type="match status" value="1"/>
</dbReference>
<dbReference type="OrthoDB" id="7666390at2"/>
<feature type="chain" id="PRO_5011634954" description="Lipoprotein" evidence="1">
    <location>
        <begin position="26"/>
        <end position="198"/>
    </location>
</feature>
<sequence length="198" mass="21883">MMRLIIAVSLLLTLAACGGAEKVWASDEDVARAKYRHDGPPTITLFTVISNKTGAGAHSSLLINGSERLIFDPAGTWRHPNLPERNDVHYGMTDKAVDFYVDYHARITYHVVRQDIVVSPQVAEMAIRAVERYGAVPKGQCAISVGSILRDLPGFESISPAWFPNRVMKQFGALPGVTERKFYDDDPEENGEILTRGI</sequence>
<keyword evidence="3" id="KW-1185">Reference proteome</keyword>
<proteinExistence type="predicted"/>
<dbReference type="AlphaFoldDB" id="A0A1I0N391"/>
<evidence type="ECO:0008006" key="4">
    <source>
        <dbReference type="Google" id="ProtNLM"/>
    </source>
</evidence>
<dbReference type="EMBL" id="FOJB01000001">
    <property type="protein sequence ID" value="SEV94828.1"/>
    <property type="molecule type" value="Genomic_DNA"/>
</dbReference>
<organism evidence="2 3">
    <name type="scientific">Aliiroseovarius sediminilitoris</name>
    <dbReference type="NCBI Taxonomy" id="1173584"/>
    <lineage>
        <taxon>Bacteria</taxon>
        <taxon>Pseudomonadati</taxon>
        <taxon>Pseudomonadota</taxon>
        <taxon>Alphaproteobacteria</taxon>
        <taxon>Rhodobacterales</taxon>
        <taxon>Paracoccaceae</taxon>
        <taxon>Aliiroseovarius</taxon>
    </lineage>
</organism>
<name>A0A1I0N391_9RHOB</name>
<evidence type="ECO:0000256" key="1">
    <source>
        <dbReference type="SAM" id="SignalP"/>
    </source>
</evidence>
<evidence type="ECO:0000313" key="2">
    <source>
        <dbReference type="EMBL" id="SEV94828.1"/>
    </source>
</evidence>
<reference evidence="2 3" key="1">
    <citation type="submission" date="2016-10" db="EMBL/GenBank/DDBJ databases">
        <authorList>
            <person name="de Groot N.N."/>
        </authorList>
    </citation>
    <scope>NUCLEOTIDE SEQUENCE [LARGE SCALE GENOMIC DNA]</scope>
    <source>
        <strain evidence="2 3">DSM 29439</strain>
    </source>
</reference>
<gene>
    <name evidence="2" type="ORF">SAMN05444851_0494</name>
</gene>
<keyword evidence="1" id="KW-0732">Signal</keyword>
<dbReference type="Proteomes" id="UP000199650">
    <property type="component" value="Unassembled WGS sequence"/>
</dbReference>
<protein>
    <recommendedName>
        <fullName evidence="4">Lipoprotein</fullName>
    </recommendedName>
</protein>
<accession>A0A1I0N391</accession>
<dbReference type="RefSeq" id="WP_091428001.1">
    <property type="nucleotide sequence ID" value="NZ_FOJB01000001.1"/>
</dbReference>
<evidence type="ECO:0000313" key="3">
    <source>
        <dbReference type="Proteomes" id="UP000199650"/>
    </source>
</evidence>